<protein>
    <submittedName>
        <fullName evidence="3">Uncharacterized protein</fullName>
    </submittedName>
</protein>
<keyword evidence="4" id="KW-1185">Reference proteome</keyword>
<reference evidence="2" key="2">
    <citation type="submission" date="2020-08" db="EMBL/GenBank/DDBJ databases">
        <authorList>
            <person name="Shumante A."/>
            <person name="Zimin A.V."/>
            <person name="Puiu D."/>
            <person name="Salzberg S.L."/>
        </authorList>
    </citation>
    <scope>NUCLEOTIDE SEQUENCE</scope>
    <source>
        <strain evidence="2">WC2-LM</strain>
        <tissue evidence="2">Liver</tissue>
    </source>
</reference>
<reference evidence="3 4" key="1">
    <citation type="submission" date="2019-04" db="EMBL/GenBank/DDBJ databases">
        <authorList>
            <person name="Alioto T."/>
            <person name="Alioto T."/>
        </authorList>
    </citation>
    <scope>NUCLEOTIDE SEQUENCE [LARGE SCALE GENOMIC DNA]</scope>
</reference>
<evidence type="ECO:0000313" key="2">
    <source>
        <dbReference type="EMBL" id="KAF7485212.1"/>
    </source>
</evidence>
<accession>A0A5E4CGN0</accession>
<gene>
    <name evidence="2" type="ORF">GHT09_003203</name>
    <name evidence="3" type="ORF">MONAX_5E031231</name>
</gene>
<evidence type="ECO:0000313" key="4">
    <source>
        <dbReference type="Proteomes" id="UP000335636"/>
    </source>
</evidence>
<name>A0A5E4CGN0_MARMO</name>
<feature type="region of interest" description="Disordered" evidence="1">
    <location>
        <begin position="15"/>
        <end position="52"/>
    </location>
</feature>
<dbReference type="EMBL" id="CABDUW010001260">
    <property type="protein sequence ID" value="VTJ80062.1"/>
    <property type="molecule type" value="Genomic_DNA"/>
</dbReference>
<feature type="compositionally biased region" description="Basic and acidic residues" evidence="1">
    <location>
        <begin position="15"/>
        <end position="24"/>
    </location>
</feature>
<evidence type="ECO:0000256" key="1">
    <source>
        <dbReference type="SAM" id="MobiDB-lite"/>
    </source>
</evidence>
<dbReference type="Proteomes" id="UP000662637">
    <property type="component" value="Unassembled WGS sequence"/>
</dbReference>
<sequence length="52" mass="6019">MLKIWYEDIPAEFAQRGRDRHKSESVASKAGAKERREDGEAQEVRLWCTPEG</sequence>
<evidence type="ECO:0000313" key="3">
    <source>
        <dbReference type="EMBL" id="VTJ80062.1"/>
    </source>
</evidence>
<feature type="compositionally biased region" description="Basic and acidic residues" evidence="1">
    <location>
        <begin position="31"/>
        <end position="43"/>
    </location>
</feature>
<dbReference type="AlphaFoldDB" id="A0A5E4CGN0"/>
<dbReference type="Proteomes" id="UP000335636">
    <property type="component" value="Unassembled WGS sequence"/>
</dbReference>
<organism evidence="3 4">
    <name type="scientific">Marmota monax</name>
    <name type="common">Woodchuck</name>
    <dbReference type="NCBI Taxonomy" id="9995"/>
    <lineage>
        <taxon>Eukaryota</taxon>
        <taxon>Metazoa</taxon>
        <taxon>Chordata</taxon>
        <taxon>Craniata</taxon>
        <taxon>Vertebrata</taxon>
        <taxon>Euteleostomi</taxon>
        <taxon>Mammalia</taxon>
        <taxon>Eutheria</taxon>
        <taxon>Euarchontoglires</taxon>
        <taxon>Glires</taxon>
        <taxon>Rodentia</taxon>
        <taxon>Sciuromorpha</taxon>
        <taxon>Sciuridae</taxon>
        <taxon>Xerinae</taxon>
        <taxon>Marmotini</taxon>
        <taxon>Marmota</taxon>
    </lineage>
</organism>
<dbReference type="EMBL" id="WJEC01000157">
    <property type="protein sequence ID" value="KAF7485212.1"/>
    <property type="molecule type" value="Genomic_DNA"/>
</dbReference>
<proteinExistence type="predicted"/>